<reference evidence="2 3" key="1">
    <citation type="submission" date="2021-06" db="EMBL/GenBank/DDBJ databases">
        <title>Caerostris darwini draft genome.</title>
        <authorList>
            <person name="Kono N."/>
            <person name="Arakawa K."/>
        </authorList>
    </citation>
    <scope>NUCLEOTIDE SEQUENCE [LARGE SCALE GENOMIC DNA]</scope>
</reference>
<protein>
    <recommendedName>
        <fullName evidence="4">BHLH domain-containing protein</fullName>
    </recommendedName>
</protein>
<feature type="compositionally biased region" description="Polar residues" evidence="1">
    <location>
        <begin position="1026"/>
        <end position="1037"/>
    </location>
</feature>
<feature type="compositionally biased region" description="Basic and acidic residues" evidence="1">
    <location>
        <begin position="1044"/>
        <end position="1054"/>
    </location>
</feature>
<feature type="compositionally biased region" description="Polar residues" evidence="1">
    <location>
        <begin position="2045"/>
        <end position="2062"/>
    </location>
</feature>
<accession>A0AAV4UCV2</accession>
<feature type="region of interest" description="Disordered" evidence="1">
    <location>
        <begin position="1937"/>
        <end position="1977"/>
    </location>
</feature>
<feature type="region of interest" description="Disordered" evidence="1">
    <location>
        <begin position="1026"/>
        <end position="1066"/>
    </location>
</feature>
<sequence>MIMERNGDVATEFNSCNPEHFQLSTDTFKRNCDKMCKDDNSESLFCNMSGKIRSENIMASGFETRNEISISEFKNQCLENLNKTQSGLVDNDEDMLSIIQKQSEVVHKLLPMWNKDNELYNFPASTKTPISFLSEDSFMHNDEIQNAAENSFSIDDNCPNTIFISDSSLETTSDSLQHNGGEDSSSSIEEIFCPDLDKLPAKKCCVQIKSENDSLKKDPWNLEKQNRSPARCDPSCLGIPKLDLKEEAVDFSPKNDRAMPQLIPTICLDDDDDVDFVPLQEKKSCEVANAADSPEMPKLVPFSTDIEEINKIKKASFIACESDQSSSFLLLPVKRNLFSEDPTPLSSPSIEEIFSPKLFNLSETKDFAQNANGDKTCNGEIKNSFSEINSPGRVFQSTIGESRVASGVSLIEESVSNLSVGRDYAGVSLQSNDSWKFEDYNSQKKFFDTSSECKKEWENIRFVNSAKKNESENDSQDSVKVIHQAKTALERLASEFSLALNKSKTLAFGEISAIDDREAESKFSFKNCLPSNDSDDDSLASKPDCQENKNSSSDGPEIEEIEGIRFFQFRSKHAMEEFNKKPPALENSNVEMIVPTKTTDITQIKGWRNKYFASESEIHHSYAKSENNIDDSSQNAVSLPPLKETNNNCLDFHIQADDMKAFPAQEVKSLNNSDCQETDIKSASEICTSTPMKPNSEEKTQVLKTEAKTFEKTKIETKSDSEKKSEPEDPMSAFVSEKLDDFLLNSSKLNITYLQKVNPNTIPIDPEASILRIGKLRKTDRDTSSPFKSKFFYKVKDDQEDQVSAKPSNEQVATRVITVSSSSDTSDDDIPVARLSKKTSQVKPKPNKPLPNKCVKRRLSDSSLDQASQRVVLRLTKQSRGASDGYKVSDISYEKHDSKMSCSSSDSEDEFPGVFTKPTDGTLPIIKDTLFLKENEPKLLEEFLNNLNMYGTSKGVTMLVESNQSYFAKGPELTKDHCREALDNLVFNDEFPNERNKSITKRKIKTWQKYIPKKLTKIQRQCISNGYSQPKSLNASDSKISESVQEKQEKEKAEQNSLSQEKSDLKQKILDKISKSKAKQTKLKPLKNAAKVHKNVKSKHLLTLQQKKEIKRASKMHTDSQLALLERGKRSIRLPARYLDSAVLAAGSEWVSPVFVNDEKKNRKHLLDVLDKITNKENDIRSESVKPENVLNSSDNTVRKNSVEGPGKSLKRLAKGSINSKKQKVDHVKQNTKVTKNVKNQNITADSGKNDKSSTLTDERINTLTSCSCKPCARTVSFEKVKKIFVCISEHNVKQTSIGKVPLQPESVSNNTTGKNSIDITTKVVDEDKAKIKTEQNLAAKNIKPISSDSDLPKKSELVDCSVQKYPVSHPVSVNTSVLQNSLSKSSVIVSNTVSESYRSQSSLQKMISPNTPLQFISPPSKNVPCTAISNKVLLLVPPVMSTPPKVTNCIVSNAISIQNFTSENRSVPSILTRKTVPETSVTPSSVGSQKNVVISALSPTSVSSSFNQTPVLLTLPNEESRSNCLSLNNRPPQVVGTTLTPITNGSDNVSLVSNPYISPPKFPVMKLNLGNKIFLYPPKETKPSPTNIPTFSSSSQNHGSSVVQSSEKLPPFLTTNVKAEASSNFNDTVKEEVLPKSFPCEVTTDKRKQSSEHRRKSPLSERVYKEDSDVEVDVNTVDETFDPVAEMKKDIAVESDSDISDDEVSEIFRSSMPDFILENKTRSINERKRRSVIKHMFEKLKNTTPFFKNARSCHELLDMTTFTVQQQKRLNKANLKAKRMLQLRNSQLIRVLNYTLADIKDPLCRDLVKKESIKVLARDWESRRPNRPLTSSPIKNVTLNRKKEADHKEAIQTHQVTESKRSKDSNAFQSDEDKQQREVFAALPNHNDKKQKMITTAYPNIEDAEKKAIFAQLDIEMEESPELNVEKECVRNFQTMKTPKKGSDSCKQSPKGKVNCDLTKDSQLNGKSSKQSETYSKIEEPCMMETETFEQPHVQLRILEADPNGNNEELEIHVISNANEKPFECEMSNPQKKGQDVLSNPLLQASSPQKNLKDVTSTPLSQKAKRLKRLFRGSSDATSDDERLVIDLSDESPISESKPPIKNKLPGDIPVYKPGFLNSASTFNFSKQNNASCTKSFVENKNQKNSSGLDNQLVITKKTSIAGLMTITPGMVEYESPELTSDCAKKFRHTDLKTVENLKLAVDVGNSLLMSSEKEKLQLRNGLNSYEPIASLSNRVDSAPRQSLQQSVNSARMPQLKELSSLSSKTANGLKKDIHEEIVIDDSDDDEESSLDRISSFHTAQTVCGVQSINAHEKL</sequence>
<feature type="compositionally biased region" description="Polar residues" evidence="1">
    <location>
        <begin position="1962"/>
        <end position="1976"/>
    </location>
</feature>
<feature type="compositionally biased region" description="Basic and acidic residues" evidence="1">
    <location>
        <begin position="1842"/>
        <end position="1865"/>
    </location>
</feature>
<feature type="compositionally biased region" description="Polar residues" evidence="1">
    <location>
        <begin position="1829"/>
        <end position="1840"/>
    </location>
</feature>
<evidence type="ECO:0000313" key="2">
    <source>
        <dbReference type="EMBL" id="GIY55692.1"/>
    </source>
</evidence>
<feature type="region of interest" description="Disordered" evidence="1">
    <location>
        <begin position="1825"/>
        <end position="1875"/>
    </location>
</feature>
<keyword evidence="3" id="KW-1185">Reference proteome</keyword>
<dbReference type="EMBL" id="BPLQ01011105">
    <property type="protein sequence ID" value="GIY55692.1"/>
    <property type="molecule type" value="Genomic_DNA"/>
</dbReference>
<proteinExistence type="predicted"/>
<feature type="region of interest" description="Disordered" evidence="1">
    <location>
        <begin position="532"/>
        <end position="557"/>
    </location>
</feature>
<feature type="region of interest" description="Disordered" evidence="1">
    <location>
        <begin position="1643"/>
        <end position="1665"/>
    </location>
</feature>
<organism evidence="2 3">
    <name type="scientific">Caerostris darwini</name>
    <dbReference type="NCBI Taxonomy" id="1538125"/>
    <lineage>
        <taxon>Eukaryota</taxon>
        <taxon>Metazoa</taxon>
        <taxon>Ecdysozoa</taxon>
        <taxon>Arthropoda</taxon>
        <taxon>Chelicerata</taxon>
        <taxon>Arachnida</taxon>
        <taxon>Araneae</taxon>
        <taxon>Araneomorphae</taxon>
        <taxon>Entelegynae</taxon>
        <taxon>Araneoidea</taxon>
        <taxon>Araneidae</taxon>
        <taxon>Caerostris</taxon>
    </lineage>
</organism>
<feature type="region of interest" description="Disordered" evidence="1">
    <location>
        <begin position="1579"/>
        <end position="1608"/>
    </location>
</feature>
<dbReference type="Proteomes" id="UP001054837">
    <property type="component" value="Unassembled WGS sequence"/>
</dbReference>
<name>A0AAV4UCV2_9ARAC</name>
<feature type="compositionally biased region" description="Basic and acidic residues" evidence="1">
    <location>
        <begin position="1644"/>
        <end position="1665"/>
    </location>
</feature>
<evidence type="ECO:0000256" key="1">
    <source>
        <dbReference type="SAM" id="MobiDB-lite"/>
    </source>
</evidence>
<feature type="region of interest" description="Disordered" evidence="1">
    <location>
        <begin position="817"/>
        <end position="862"/>
    </location>
</feature>
<evidence type="ECO:0000313" key="3">
    <source>
        <dbReference type="Proteomes" id="UP001054837"/>
    </source>
</evidence>
<feature type="compositionally biased region" description="Low complexity" evidence="1">
    <location>
        <begin position="1593"/>
        <end position="1607"/>
    </location>
</feature>
<comment type="caution">
    <text evidence="2">The sequence shown here is derived from an EMBL/GenBank/DDBJ whole genome shotgun (WGS) entry which is preliminary data.</text>
</comment>
<evidence type="ECO:0008006" key="4">
    <source>
        <dbReference type="Google" id="ProtNLM"/>
    </source>
</evidence>
<gene>
    <name evidence="2" type="primary">AVEN_58044_2</name>
    <name evidence="2" type="ORF">CDAR_528991</name>
</gene>
<feature type="region of interest" description="Disordered" evidence="1">
    <location>
        <begin position="2045"/>
        <end position="2065"/>
    </location>
</feature>